<feature type="compositionally biased region" description="Acidic residues" evidence="6">
    <location>
        <begin position="134"/>
        <end position="143"/>
    </location>
</feature>
<sequence>VWSLGVSVFMMLVGRSPFSATNRTDLIEQVKNRNPDFPLDMDPQWRALLKGMLSKNPTMRTSLSAVMRHKMFAEFVDPNTSPRNHAKPVFLSKEDVDQAMAMRAEYEVQLEGVVDDGSDQPLVPVHGHLSSGDDQQEQQNEDDSFMKPTTPVVSCETGTSGRGGGNPLLLPQSSMEILEGPTGSHNLHQHQQQPFLQTRRVTLFVPDEKLVKAAKRKRSVVFSSDLTTTTPQVIQVHA</sequence>
<evidence type="ECO:0000256" key="5">
    <source>
        <dbReference type="ARBA" id="ARBA00022840"/>
    </source>
</evidence>
<dbReference type="EMBL" id="CYKH01002123">
    <property type="protein sequence ID" value="CUI15377.1"/>
    <property type="molecule type" value="Genomic_DNA"/>
</dbReference>
<organism evidence="8 9">
    <name type="scientific">Bodo saltans</name>
    <name type="common">Flagellated protozoan</name>
    <dbReference type="NCBI Taxonomy" id="75058"/>
    <lineage>
        <taxon>Eukaryota</taxon>
        <taxon>Discoba</taxon>
        <taxon>Euglenozoa</taxon>
        <taxon>Kinetoplastea</taxon>
        <taxon>Metakinetoplastina</taxon>
        <taxon>Eubodonida</taxon>
        <taxon>Bodonidae</taxon>
        <taxon>Bodo</taxon>
    </lineage>
</organism>
<dbReference type="InterPro" id="IPR000719">
    <property type="entry name" value="Prot_kinase_dom"/>
</dbReference>
<dbReference type="PANTHER" id="PTHR24345:SF0">
    <property type="entry name" value="CELL CYCLE SERINE_THREONINE-PROTEIN KINASE CDC5_MSD2"/>
    <property type="match status" value="1"/>
</dbReference>
<evidence type="ECO:0000256" key="2">
    <source>
        <dbReference type="ARBA" id="ARBA00022679"/>
    </source>
</evidence>
<evidence type="ECO:0000256" key="4">
    <source>
        <dbReference type="ARBA" id="ARBA00022777"/>
    </source>
</evidence>
<dbReference type="GO" id="GO:0005524">
    <property type="term" value="F:ATP binding"/>
    <property type="evidence" value="ECO:0007669"/>
    <property type="project" value="UniProtKB-KW"/>
</dbReference>
<protein>
    <submittedName>
        <fullName evidence="8">Protein kinase, putative</fullName>
    </submittedName>
</protein>
<keyword evidence="1" id="KW-0723">Serine/threonine-protein kinase</keyword>
<dbReference type="SUPFAM" id="SSF56112">
    <property type="entry name" value="Protein kinase-like (PK-like)"/>
    <property type="match status" value="1"/>
</dbReference>
<proteinExistence type="predicted"/>
<dbReference type="GO" id="GO:0004674">
    <property type="term" value="F:protein serine/threonine kinase activity"/>
    <property type="evidence" value="ECO:0007669"/>
    <property type="project" value="UniProtKB-KW"/>
</dbReference>
<feature type="domain" description="Protein kinase" evidence="7">
    <location>
        <begin position="1"/>
        <end position="72"/>
    </location>
</feature>
<keyword evidence="9" id="KW-1185">Reference proteome</keyword>
<evidence type="ECO:0000256" key="3">
    <source>
        <dbReference type="ARBA" id="ARBA00022741"/>
    </source>
</evidence>
<evidence type="ECO:0000259" key="7">
    <source>
        <dbReference type="PROSITE" id="PS50011"/>
    </source>
</evidence>
<keyword evidence="5" id="KW-0067">ATP-binding</keyword>
<dbReference type="Proteomes" id="UP000051952">
    <property type="component" value="Unassembled WGS sequence"/>
</dbReference>
<evidence type="ECO:0000256" key="1">
    <source>
        <dbReference type="ARBA" id="ARBA00022527"/>
    </source>
</evidence>
<dbReference type="AlphaFoldDB" id="A0A0S4KI78"/>
<keyword evidence="2" id="KW-0808">Transferase</keyword>
<dbReference type="PANTHER" id="PTHR24345">
    <property type="entry name" value="SERINE/THREONINE-PROTEIN KINASE PLK"/>
    <property type="match status" value="1"/>
</dbReference>
<dbReference type="Pfam" id="PF00069">
    <property type="entry name" value="Pkinase"/>
    <property type="match status" value="1"/>
</dbReference>
<dbReference type="GO" id="GO:0005634">
    <property type="term" value="C:nucleus"/>
    <property type="evidence" value="ECO:0007669"/>
    <property type="project" value="TreeGrafter"/>
</dbReference>
<evidence type="ECO:0000313" key="9">
    <source>
        <dbReference type="Proteomes" id="UP000051952"/>
    </source>
</evidence>
<feature type="region of interest" description="Disordered" evidence="6">
    <location>
        <begin position="115"/>
        <end position="148"/>
    </location>
</feature>
<dbReference type="OrthoDB" id="410920at2759"/>
<feature type="non-terminal residue" evidence="8">
    <location>
        <position position="1"/>
    </location>
</feature>
<dbReference type="VEuPathDB" id="TriTrypDB:BSAL_40995"/>
<gene>
    <name evidence="8" type="ORF">BSAL_40995</name>
</gene>
<name>A0A0S4KI78_BODSA</name>
<evidence type="ECO:0000313" key="8">
    <source>
        <dbReference type="EMBL" id="CUI15377.1"/>
    </source>
</evidence>
<evidence type="ECO:0000256" key="6">
    <source>
        <dbReference type="SAM" id="MobiDB-lite"/>
    </source>
</evidence>
<keyword evidence="3" id="KW-0547">Nucleotide-binding</keyword>
<dbReference type="InterPro" id="IPR011009">
    <property type="entry name" value="Kinase-like_dom_sf"/>
</dbReference>
<dbReference type="Gene3D" id="1.10.510.10">
    <property type="entry name" value="Transferase(Phosphotransferase) domain 1"/>
    <property type="match status" value="1"/>
</dbReference>
<reference evidence="9" key="1">
    <citation type="submission" date="2015-09" db="EMBL/GenBank/DDBJ databases">
        <authorList>
            <consortium name="Pathogen Informatics"/>
        </authorList>
    </citation>
    <scope>NUCLEOTIDE SEQUENCE [LARGE SCALE GENOMIC DNA]</scope>
    <source>
        <strain evidence="9">Lake Konstanz</strain>
    </source>
</reference>
<dbReference type="PROSITE" id="PS50011">
    <property type="entry name" value="PROTEIN_KINASE_DOM"/>
    <property type="match status" value="1"/>
</dbReference>
<accession>A0A0S4KI78</accession>
<keyword evidence="4 8" id="KW-0418">Kinase</keyword>